<feature type="chain" id="PRO_5001963294" description="DUF2125 domain-containing protein" evidence="1">
    <location>
        <begin position="24"/>
        <end position="506"/>
    </location>
</feature>
<dbReference type="HOGENOM" id="CLU_041418_0_0_5"/>
<sequence>MSYIRTIAASTSVLCLSATAGFADLTAAEVWQDWQSYLESNGYAVTAETAQAGDTLTIRDLAMRMEVPEEGGTVEVRMGEMQLVEQGDGSVAVILPAVMPIAMDLKDEAGEQVAVTMQVAQTGMEMVVTGDASAMTYDYTAQEVAMTLDDVVAGAETVEIGVAEVRMADMAGRHQSTLDGATRAVTQEMTAGPVAYEIDFTDPEEGGRARINGTLARLSMTGNGDMVDGVDTSDMAAALRAGFRVDSEIAYEEGNTSYRLTNGDEDIEGTQSSTSGTLQVSMGPDGLRYGGEGRDVSVALAGSGLPFPVTAGMARMGFNFAMPVVKSDAAQDFALALEFGGFTMADTIWAMFDPGAQLPRDPATISIDLSGKGRLFYDLLDPAQMAKLEEGDEVPGEVESLVLNDLTVDLAGAKLTGAGAFTFDQTDLTSFDGVPAPEGAIDLRLVGGNGLLDKLIGMGFVAEDKAMMVRMMAGMFARTGTGEDELTSRIEVTEEGQVLANGQRLK</sequence>
<gene>
    <name evidence="2" type="ORF">rosmuc_02327</name>
</gene>
<proteinExistence type="predicted"/>
<dbReference type="Proteomes" id="UP000030021">
    <property type="component" value="Unassembled WGS sequence"/>
</dbReference>
<protein>
    <recommendedName>
        <fullName evidence="4">DUF2125 domain-containing protein</fullName>
    </recommendedName>
</protein>
<dbReference type="PATRIC" id="fig|1288298.3.peg.2339"/>
<accession>A0A0A0HKY8</accession>
<dbReference type="OrthoDB" id="7791409at2"/>
<reference evidence="2 3" key="1">
    <citation type="submission" date="2013-01" db="EMBL/GenBank/DDBJ databases">
        <authorList>
            <person name="Fiebig A."/>
            <person name="Goeker M."/>
            <person name="Klenk H.-P.P."/>
        </authorList>
    </citation>
    <scope>NUCLEOTIDE SEQUENCE [LARGE SCALE GENOMIC DNA]</scope>
    <source>
        <strain evidence="2 3">DSM 17069</strain>
    </source>
</reference>
<dbReference type="AlphaFoldDB" id="A0A0A0HKY8"/>
<feature type="signal peptide" evidence="1">
    <location>
        <begin position="1"/>
        <end position="23"/>
    </location>
</feature>
<dbReference type="RefSeq" id="WP_037274062.1">
    <property type="nucleotide sequence ID" value="NZ_KN293980.1"/>
</dbReference>
<dbReference type="eggNOG" id="COG2982">
    <property type="taxonomic scope" value="Bacteria"/>
</dbReference>
<evidence type="ECO:0000313" key="2">
    <source>
        <dbReference type="EMBL" id="KGM87591.1"/>
    </source>
</evidence>
<dbReference type="STRING" id="215743.ROSMUCSMR3_03013"/>
<evidence type="ECO:0000256" key="1">
    <source>
        <dbReference type="SAM" id="SignalP"/>
    </source>
</evidence>
<dbReference type="EMBL" id="AONH01000013">
    <property type="protein sequence ID" value="KGM87591.1"/>
    <property type="molecule type" value="Genomic_DNA"/>
</dbReference>
<evidence type="ECO:0008006" key="4">
    <source>
        <dbReference type="Google" id="ProtNLM"/>
    </source>
</evidence>
<name>A0A0A0HKY8_9RHOB</name>
<evidence type="ECO:0000313" key="3">
    <source>
        <dbReference type="Proteomes" id="UP000030021"/>
    </source>
</evidence>
<keyword evidence="1" id="KW-0732">Signal</keyword>
<organism evidence="2 3">
    <name type="scientific">Roseovarius mucosus DSM 17069</name>
    <dbReference type="NCBI Taxonomy" id="1288298"/>
    <lineage>
        <taxon>Bacteria</taxon>
        <taxon>Pseudomonadati</taxon>
        <taxon>Pseudomonadota</taxon>
        <taxon>Alphaproteobacteria</taxon>
        <taxon>Rhodobacterales</taxon>
        <taxon>Roseobacteraceae</taxon>
        <taxon>Roseovarius</taxon>
    </lineage>
</organism>
<comment type="caution">
    <text evidence="2">The sequence shown here is derived from an EMBL/GenBank/DDBJ whole genome shotgun (WGS) entry which is preliminary data.</text>
</comment>